<protein>
    <submittedName>
        <fullName evidence="2">Uncharacterized protein</fullName>
    </submittedName>
</protein>
<gene>
    <name evidence="2" type="ORF">Pan44_19490</name>
</gene>
<name>A0A517SCS4_9PLAN</name>
<dbReference type="KEGG" id="ccos:Pan44_19490"/>
<dbReference type="OrthoDB" id="9204654at2"/>
<sequence>MSLAKEIAKFACGAEAFHACMHGYLWLSGTNLEVFGIHQTPLWNALGGVINGLASLSLGIYAWRGAGRSAVAQ</sequence>
<evidence type="ECO:0000313" key="3">
    <source>
        <dbReference type="Proteomes" id="UP000315700"/>
    </source>
</evidence>
<keyword evidence="3" id="KW-1185">Reference proteome</keyword>
<dbReference type="EMBL" id="CP036271">
    <property type="protein sequence ID" value="QDT53923.1"/>
    <property type="molecule type" value="Genomic_DNA"/>
</dbReference>
<dbReference type="Proteomes" id="UP000315700">
    <property type="component" value="Chromosome"/>
</dbReference>
<keyword evidence="1" id="KW-0812">Transmembrane</keyword>
<keyword evidence="1" id="KW-0472">Membrane</keyword>
<proteinExistence type="predicted"/>
<evidence type="ECO:0000256" key="1">
    <source>
        <dbReference type="SAM" id="Phobius"/>
    </source>
</evidence>
<reference evidence="2 3" key="1">
    <citation type="submission" date="2019-02" db="EMBL/GenBank/DDBJ databases">
        <title>Deep-cultivation of Planctomycetes and their phenomic and genomic characterization uncovers novel biology.</title>
        <authorList>
            <person name="Wiegand S."/>
            <person name="Jogler M."/>
            <person name="Boedeker C."/>
            <person name="Pinto D."/>
            <person name="Vollmers J."/>
            <person name="Rivas-Marin E."/>
            <person name="Kohn T."/>
            <person name="Peeters S.H."/>
            <person name="Heuer A."/>
            <person name="Rast P."/>
            <person name="Oberbeckmann S."/>
            <person name="Bunk B."/>
            <person name="Jeske O."/>
            <person name="Meyerdierks A."/>
            <person name="Storesund J.E."/>
            <person name="Kallscheuer N."/>
            <person name="Luecker S."/>
            <person name="Lage O.M."/>
            <person name="Pohl T."/>
            <person name="Merkel B.J."/>
            <person name="Hornburger P."/>
            <person name="Mueller R.-W."/>
            <person name="Bruemmer F."/>
            <person name="Labrenz M."/>
            <person name="Spormann A.M."/>
            <person name="Op den Camp H."/>
            <person name="Overmann J."/>
            <person name="Amann R."/>
            <person name="Jetten M.S.M."/>
            <person name="Mascher T."/>
            <person name="Medema M.H."/>
            <person name="Devos D.P."/>
            <person name="Kaster A.-K."/>
            <person name="Ovreas L."/>
            <person name="Rohde M."/>
            <person name="Galperin M.Y."/>
            <person name="Jogler C."/>
        </authorList>
    </citation>
    <scope>NUCLEOTIDE SEQUENCE [LARGE SCALE GENOMIC DNA]</scope>
    <source>
        <strain evidence="2 3">Pan44</strain>
    </source>
</reference>
<organism evidence="2 3">
    <name type="scientific">Caulifigura coniformis</name>
    <dbReference type="NCBI Taxonomy" id="2527983"/>
    <lineage>
        <taxon>Bacteria</taxon>
        <taxon>Pseudomonadati</taxon>
        <taxon>Planctomycetota</taxon>
        <taxon>Planctomycetia</taxon>
        <taxon>Planctomycetales</taxon>
        <taxon>Planctomycetaceae</taxon>
        <taxon>Caulifigura</taxon>
    </lineage>
</organism>
<keyword evidence="1" id="KW-1133">Transmembrane helix</keyword>
<dbReference type="RefSeq" id="WP_145029532.1">
    <property type="nucleotide sequence ID" value="NZ_CP036271.1"/>
</dbReference>
<evidence type="ECO:0000313" key="2">
    <source>
        <dbReference type="EMBL" id="QDT53923.1"/>
    </source>
</evidence>
<dbReference type="AlphaFoldDB" id="A0A517SCS4"/>
<dbReference type="InParanoid" id="A0A517SCS4"/>
<accession>A0A517SCS4</accession>
<feature type="transmembrane region" description="Helical" evidence="1">
    <location>
        <begin position="42"/>
        <end position="63"/>
    </location>
</feature>